<proteinExistence type="predicted"/>
<dbReference type="AlphaFoldDB" id="A0A7W5B621"/>
<reference evidence="3 4" key="1">
    <citation type="submission" date="2020-08" db="EMBL/GenBank/DDBJ databases">
        <title>Genomic Encyclopedia of Type Strains, Phase III (KMG-III): the genomes of soil and plant-associated and newly described type strains.</title>
        <authorList>
            <person name="Whitman W."/>
        </authorList>
    </citation>
    <scope>NUCLEOTIDE SEQUENCE [LARGE SCALE GENOMIC DNA]</scope>
    <source>
        <strain evidence="3 4">CECT 8897</strain>
    </source>
</reference>
<comment type="caution">
    <text evidence="3">The sequence shown here is derived from an EMBL/GenBank/DDBJ whole genome shotgun (WGS) entry which is preliminary data.</text>
</comment>
<feature type="transmembrane region" description="Helical" evidence="2">
    <location>
        <begin position="6"/>
        <end position="24"/>
    </location>
</feature>
<feature type="region of interest" description="Disordered" evidence="1">
    <location>
        <begin position="28"/>
        <end position="56"/>
    </location>
</feature>
<evidence type="ECO:0000313" key="4">
    <source>
        <dbReference type="Proteomes" id="UP000541535"/>
    </source>
</evidence>
<keyword evidence="2" id="KW-1133">Transmembrane helix</keyword>
<dbReference type="RefSeq" id="WP_183439224.1">
    <property type="nucleotide sequence ID" value="NZ_JACHXD010000001.1"/>
</dbReference>
<organism evidence="3 4">
    <name type="scientific">Pseudoduganella violacea</name>
    <dbReference type="NCBI Taxonomy" id="1715466"/>
    <lineage>
        <taxon>Bacteria</taxon>
        <taxon>Pseudomonadati</taxon>
        <taxon>Pseudomonadota</taxon>
        <taxon>Betaproteobacteria</taxon>
        <taxon>Burkholderiales</taxon>
        <taxon>Oxalobacteraceae</taxon>
        <taxon>Telluria group</taxon>
        <taxon>Pseudoduganella</taxon>
    </lineage>
</organism>
<keyword evidence="4" id="KW-1185">Reference proteome</keyword>
<name>A0A7W5B621_9BURK</name>
<sequence>MGKFLVYAMVVTIFSMSASWIRMFSGDEGTHGGSGSSWSSRTGGGSWGGGGGGGHK</sequence>
<evidence type="ECO:0000256" key="1">
    <source>
        <dbReference type="SAM" id="MobiDB-lite"/>
    </source>
</evidence>
<protein>
    <submittedName>
        <fullName evidence="3">Putative membrane protein YgcG</fullName>
    </submittedName>
</protein>
<dbReference type="Proteomes" id="UP000541535">
    <property type="component" value="Unassembled WGS sequence"/>
</dbReference>
<keyword evidence="2" id="KW-0472">Membrane</keyword>
<accession>A0A7W5B621</accession>
<dbReference type="EMBL" id="JACHXD010000001">
    <property type="protein sequence ID" value="MBB3117241.1"/>
    <property type="molecule type" value="Genomic_DNA"/>
</dbReference>
<evidence type="ECO:0000313" key="3">
    <source>
        <dbReference type="EMBL" id="MBB3117241.1"/>
    </source>
</evidence>
<keyword evidence="2" id="KW-0812">Transmembrane</keyword>
<evidence type="ECO:0000256" key="2">
    <source>
        <dbReference type="SAM" id="Phobius"/>
    </source>
</evidence>
<feature type="compositionally biased region" description="Gly residues" evidence="1">
    <location>
        <begin position="42"/>
        <end position="56"/>
    </location>
</feature>
<gene>
    <name evidence="3" type="ORF">FHS03_000260</name>
</gene>